<reference evidence="9" key="1">
    <citation type="journal article" date="2019" name="Int. J. Syst. Evol. Microbiol.">
        <title>The Global Catalogue of Microorganisms (GCM) 10K type strain sequencing project: providing services to taxonomists for standard genome sequencing and annotation.</title>
        <authorList>
            <consortium name="The Broad Institute Genomics Platform"/>
            <consortium name="The Broad Institute Genome Sequencing Center for Infectious Disease"/>
            <person name="Wu L."/>
            <person name="Ma J."/>
        </authorList>
    </citation>
    <scope>NUCLEOTIDE SEQUENCE [LARGE SCALE GENOMIC DNA]</scope>
    <source>
        <strain evidence="9">KCTC 15012</strain>
    </source>
</reference>
<accession>A0ABW0YC88</accession>
<evidence type="ECO:0000256" key="2">
    <source>
        <dbReference type="ARBA" id="ARBA00022723"/>
    </source>
</evidence>
<evidence type="ECO:0000256" key="3">
    <source>
        <dbReference type="ARBA" id="ARBA00023002"/>
    </source>
</evidence>
<dbReference type="InterPro" id="IPR017941">
    <property type="entry name" value="Rieske_2Fe-2S"/>
</dbReference>
<dbReference type="SUPFAM" id="SSF50022">
    <property type="entry name" value="ISP domain"/>
    <property type="match status" value="1"/>
</dbReference>
<dbReference type="CDD" id="cd03529">
    <property type="entry name" value="Rieske_NirD"/>
    <property type="match status" value="1"/>
</dbReference>
<dbReference type="Gene3D" id="2.102.10.10">
    <property type="entry name" value="Rieske [2Fe-2S] iron-sulphur domain"/>
    <property type="match status" value="1"/>
</dbReference>
<dbReference type="PANTHER" id="PTHR40562:SF1">
    <property type="entry name" value="NITRITE REDUCTASE (NADH) SMALL SUBUNIT"/>
    <property type="match status" value="1"/>
</dbReference>
<keyword evidence="1" id="KW-0001">2Fe-2S</keyword>
<evidence type="ECO:0000313" key="9">
    <source>
        <dbReference type="Proteomes" id="UP001596132"/>
    </source>
</evidence>
<evidence type="ECO:0000256" key="6">
    <source>
        <dbReference type="ARBA" id="ARBA00023063"/>
    </source>
</evidence>
<dbReference type="PROSITE" id="PS51296">
    <property type="entry name" value="RIESKE"/>
    <property type="match status" value="1"/>
</dbReference>
<dbReference type="PROSITE" id="PS51300">
    <property type="entry name" value="NIRD"/>
    <property type="match status" value="1"/>
</dbReference>
<proteinExistence type="predicted"/>
<dbReference type="PANTHER" id="PTHR40562">
    <property type="match status" value="1"/>
</dbReference>
<evidence type="ECO:0000256" key="5">
    <source>
        <dbReference type="ARBA" id="ARBA00023014"/>
    </source>
</evidence>
<dbReference type="InterPro" id="IPR017881">
    <property type="entry name" value="NirD"/>
</dbReference>
<organism evidence="8 9">
    <name type="scientific">Aeromonas eucrenophila</name>
    <dbReference type="NCBI Taxonomy" id="649"/>
    <lineage>
        <taxon>Bacteria</taxon>
        <taxon>Pseudomonadati</taxon>
        <taxon>Pseudomonadota</taxon>
        <taxon>Gammaproteobacteria</taxon>
        <taxon>Aeromonadales</taxon>
        <taxon>Aeromonadaceae</taxon>
        <taxon>Aeromonas</taxon>
    </lineage>
</organism>
<protein>
    <submittedName>
        <fullName evidence="8">Nitrite reductase small subunit NirD</fullName>
    </submittedName>
</protein>
<comment type="caution">
    <text evidence="8">The sequence shown here is derived from an EMBL/GenBank/DDBJ whole genome shotgun (WGS) entry which is preliminary data.</text>
</comment>
<dbReference type="InterPro" id="IPR036922">
    <property type="entry name" value="Rieske_2Fe-2S_sf"/>
</dbReference>
<dbReference type="NCBIfam" id="TIGR02378">
    <property type="entry name" value="nirD_assim_sml"/>
    <property type="match status" value="1"/>
</dbReference>
<evidence type="ECO:0000259" key="7">
    <source>
        <dbReference type="PROSITE" id="PS51296"/>
    </source>
</evidence>
<dbReference type="RefSeq" id="WP_231553675.1">
    <property type="nucleotide sequence ID" value="NZ_CDDF01000017.1"/>
</dbReference>
<keyword evidence="6" id="KW-0534">Nitrate assimilation</keyword>
<keyword evidence="9" id="KW-1185">Reference proteome</keyword>
<dbReference type="InterPro" id="IPR012748">
    <property type="entry name" value="Rieske-like_NirD"/>
</dbReference>
<dbReference type="Proteomes" id="UP001596132">
    <property type="component" value="Unassembled WGS sequence"/>
</dbReference>
<gene>
    <name evidence="8" type="primary">nirD</name>
    <name evidence="8" type="ORF">ACFPVW_06585</name>
</gene>
<dbReference type="Pfam" id="PF13806">
    <property type="entry name" value="Rieske_2"/>
    <property type="match status" value="1"/>
</dbReference>
<sequence length="136" mass="14744">MNGICELEGSHREQEVEMKALKEDMLPSEHGEWLRVCPLSALPEQAGRSAWLGGRALALFRLGERVYALDAVDPLAGVAVLGRGLVGDCGGEPVVASPLYKQRYALADGRCLDDPALRVACWPVMLSDDEVWVLLG</sequence>
<keyword evidence="5" id="KW-0411">Iron-sulfur</keyword>
<keyword evidence="3" id="KW-0560">Oxidoreductase</keyword>
<name>A0ABW0YC88_9GAMM</name>
<evidence type="ECO:0000256" key="4">
    <source>
        <dbReference type="ARBA" id="ARBA00023004"/>
    </source>
</evidence>
<evidence type="ECO:0000256" key="1">
    <source>
        <dbReference type="ARBA" id="ARBA00022714"/>
    </source>
</evidence>
<evidence type="ECO:0000313" key="8">
    <source>
        <dbReference type="EMBL" id="MFC5705743.1"/>
    </source>
</evidence>
<keyword evidence="4" id="KW-0408">Iron</keyword>
<feature type="domain" description="Rieske" evidence="7">
    <location>
        <begin position="34"/>
        <end position="133"/>
    </location>
</feature>
<keyword evidence="2" id="KW-0479">Metal-binding</keyword>
<dbReference type="EMBL" id="JBHSPP010000006">
    <property type="protein sequence ID" value="MFC5705743.1"/>
    <property type="molecule type" value="Genomic_DNA"/>
</dbReference>